<dbReference type="EMBL" id="VYZN01000051">
    <property type="protein sequence ID" value="KAE9527755.1"/>
    <property type="molecule type" value="Genomic_DNA"/>
</dbReference>
<dbReference type="AlphaFoldDB" id="A0A6G0T892"/>
<keyword evidence="2" id="KW-1185">Reference proteome</keyword>
<evidence type="ECO:0000313" key="2">
    <source>
        <dbReference type="Proteomes" id="UP000475862"/>
    </source>
</evidence>
<accession>A0A6G0T892</accession>
<evidence type="ECO:0000313" key="1">
    <source>
        <dbReference type="EMBL" id="KAE9527755.1"/>
    </source>
</evidence>
<reference evidence="1 2" key="1">
    <citation type="submission" date="2019-08" db="EMBL/GenBank/DDBJ databases">
        <title>The genome of the soybean aphid Biotype 1, its phylome, world population structure and adaptation to the North American continent.</title>
        <authorList>
            <person name="Giordano R."/>
            <person name="Donthu R.K."/>
            <person name="Hernandez A.G."/>
            <person name="Wright C.L."/>
            <person name="Zimin A.V."/>
        </authorList>
    </citation>
    <scope>NUCLEOTIDE SEQUENCE [LARGE SCALE GENOMIC DNA]</scope>
    <source>
        <tissue evidence="1">Whole aphids</tissue>
    </source>
</reference>
<sequence>MQVSIKLSVIYLTFLPDYCHKKGVLASLLVSDSKGVVLTFLIRLEFGVSSMIIVAEHVCPFFDPDISLSNLSLIVGLNSVIGVQFMLKDVSGESRSYTSGDDCKGAMSWLSSSQLSTGNNSRFRFVKNGDGSVLRKRRDLRGVVKADILILKKYKYYIETNLHEDKTEELI</sequence>
<dbReference type="Proteomes" id="UP000475862">
    <property type="component" value="Unassembled WGS sequence"/>
</dbReference>
<proteinExistence type="predicted"/>
<gene>
    <name evidence="1" type="ORF">AGLY_012828</name>
</gene>
<comment type="caution">
    <text evidence="1">The sequence shown here is derived from an EMBL/GenBank/DDBJ whole genome shotgun (WGS) entry which is preliminary data.</text>
</comment>
<protein>
    <submittedName>
        <fullName evidence="1">Uncharacterized protein</fullName>
    </submittedName>
</protein>
<name>A0A6G0T892_APHGL</name>
<organism evidence="1 2">
    <name type="scientific">Aphis glycines</name>
    <name type="common">Soybean aphid</name>
    <dbReference type="NCBI Taxonomy" id="307491"/>
    <lineage>
        <taxon>Eukaryota</taxon>
        <taxon>Metazoa</taxon>
        <taxon>Ecdysozoa</taxon>
        <taxon>Arthropoda</taxon>
        <taxon>Hexapoda</taxon>
        <taxon>Insecta</taxon>
        <taxon>Pterygota</taxon>
        <taxon>Neoptera</taxon>
        <taxon>Paraneoptera</taxon>
        <taxon>Hemiptera</taxon>
        <taxon>Sternorrhyncha</taxon>
        <taxon>Aphidomorpha</taxon>
        <taxon>Aphidoidea</taxon>
        <taxon>Aphididae</taxon>
        <taxon>Aphidini</taxon>
        <taxon>Aphis</taxon>
        <taxon>Aphis</taxon>
    </lineage>
</organism>